<accession>F2CZA9</accession>
<dbReference type="EMBL" id="AK356965">
    <property type="protein sequence ID" value="BAJ88180.1"/>
    <property type="molecule type" value="mRNA"/>
</dbReference>
<name>F2CZA9_HORVV</name>
<organism evidence="1">
    <name type="scientific">Hordeum vulgare subsp. vulgare</name>
    <name type="common">Domesticated barley</name>
    <dbReference type="NCBI Taxonomy" id="112509"/>
    <lineage>
        <taxon>Eukaryota</taxon>
        <taxon>Viridiplantae</taxon>
        <taxon>Streptophyta</taxon>
        <taxon>Embryophyta</taxon>
        <taxon>Tracheophyta</taxon>
        <taxon>Spermatophyta</taxon>
        <taxon>Magnoliopsida</taxon>
        <taxon>Liliopsida</taxon>
        <taxon>Poales</taxon>
        <taxon>Poaceae</taxon>
        <taxon>BOP clade</taxon>
        <taxon>Pooideae</taxon>
        <taxon>Triticodae</taxon>
        <taxon>Triticeae</taxon>
        <taxon>Hordeinae</taxon>
        <taxon>Hordeum</taxon>
    </lineage>
</organism>
<sequence>MCRRGLWDRVAGVSYSASPPSSTTMRTGSRFASSSNSWSRWICPMTPFASI</sequence>
<evidence type="ECO:0000313" key="1">
    <source>
        <dbReference type="EMBL" id="BAJ88180.1"/>
    </source>
</evidence>
<proteinExistence type="evidence at transcript level"/>
<dbReference type="AlphaFoldDB" id="F2CZA9"/>
<protein>
    <submittedName>
        <fullName evidence="1">Predicted protein</fullName>
    </submittedName>
</protein>
<reference evidence="1" key="1">
    <citation type="journal article" date="2011" name="Plant Physiol.">
        <title>Comprehensive sequence analysis of 24,783 barley full-length cDNAs derived from 12 clone libraries.</title>
        <authorList>
            <person name="Matsumoto T."/>
            <person name="Tanaka T."/>
            <person name="Sakai H."/>
            <person name="Amano N."/>
            <person name="Kanamori H."/>
            <person name="Kurita K."/>
            <person name="Kikuta A."/>
            <person name="Kamiya K."/>
            <person name="Yamamoto M."/>
            <person name="Ikawa H."/>
            <person name="Fujii N."/>
            <person name="Hori K."/>
            <person name="Itoh T."/>
            <person name="Sato K."/>
        </authorList>
    </citation>
    <scope>NUCLEOTIDE SEQUENCE</scope>
    <source>
        <tissue evidence="1">Shoot</tissue>
    </source>
</reference>